<evidence type="ECO:0000256" key="8">
    <source>
        <dbReference type="PROSITE-ProRule" id="PRU00276"/>
    </source>
</evidence>
<proteinExistence type="predicted"/>
<dbReference type="SMART" id="SM00050">
    <property type="entry name" value="DISIN"/>
    <property type="match status" value="1"/>
</dbReference>
<dbReference type="PRINTS" id="PR00289">
    <property type="entry name" value="DISINTEGRIN"/>
</dbReference>
<keyword evidence="7" id="KW-0245">EGF-like domain</keyword>
<dbReference type="PROSITE" id="PS00427">
    <property type="entry name" value="DISINTEGRIN_1"/>
    <property type="match status" value="1"/>
</dbReference>
<feature type="disulfide bond" evidence="6">
    <location>
        <begin position="302"/>
        <end position="322"/>
    </location>
</feature>
<dbReference type="GO" id="GO:1990913">
    <property type="term" value="C:sperm head plasma membrane"/>
    <property type="evidence" value="ECO:0007669"/>
    <property type="project" value="TreeGrafter"/>
</dbReference>
<accession>H0XSP2</accession>
<dbReference type="GeneTree" id="ENSGT00940000162296"/>
<comment type="subcellular location">
    <subcellularLocation>
        <location evidence="1">Membrane</location>
        <topology evidence="1">Single-pass membrane protein</topology>
    </subcellularLocation>
</comment>
<comment type="caution">
    <text evidence="7">Lacks conserved residue(s) required for the propagation of feature annotation.</text>
</comment>
<dbReference type="InterPro" id="IPR036436">
    <property type="entry name" value="Disintegrin_dom_sf"/>
</dbReference>
<dbReference type="Gene3D" id="4.10.70.10">
    <property type="entry name" value="Disintegrin domain"/>
    <property type="match status" value="1"/>
</dbReference>
<dbReference type="SUPFAM" id="SSF57552">
    <property type="entry name" value="Blood coagulation inhibitor (disintegrin)"/>
    <property type="match status" value="1"/>
</dbReference>
<dbReference type="Ensembl" id="ENSOGAT00000025858.1">
    <property type="protein sequence ID" value="ENSOGAP00000019134.1"/>
    <property type="gene ID" value="ENSOGAG00000028138.1"/>
</dbReference>
<organism evidence="13 14">
    <name type="scientific">Otolemur garnettii</name>
    <name type="common">Small-eared galago</name>
    <name type="synonym">Garnett's greater bushbaby</name>
    <dbReference type="NCBI Taxonomy" id="30611"/>
    <lineage>
        <taxon>Eukaryota</taxon>
        <taxon>Metazoa</taxon>
        <taxon>Chordata</taxon>
        <taxon>Craniata</taxon>
        <taxon>Vertebrata</taxon>
        <taxon>Euteleostomi</taxon>
        <taxon>Mammalia</taxon>
        <taxon>Eutheria</taxon>
        <taxon>Euarchontoglires</taxon>
        <taxon>Primates</taxon>
        <taxon>Strepsirrhini</taxon>
        <taxon>Lorisiformes</taxon>
        <taxon>Galagidae</taxon>
        <taxon>Otolemur</taxon>
    </lineage>
</organism>
<dbReference type="OMA" id="RAFCIMQ"/>
<dbReference type="HOGENOM" id="CLU_012714_4_0_1"/>
<dbReference type="Pfam" id="PF08516">
    <property type="entry name" value="ADAM_CR"/>
    <property type="match status" value="1"/>
</dbReference>
<evidence type="ECO:0000256" key="6">
    <source>
        <dbReference type="PROSITE-ProRule" id="PRU00068"/>
    </source>
</evidence>
<keyword evidence="5 7" id="KW-1015">Disulfide bond</keyword>
<evidence type="ECO:0000313" key="13">
    <source>
        <dbReference type="Ensembl" id="ENSOGAP00000019134.1"/>
    </source>
</evidence>
<dbReference type="STRING" id="30611.ENSOGAP00000019134"/>
<evidence type="ECO:0000259" key="10">
    <source>
        <dbReference type="PROSITE" id="PS50026"/>
    </source>
</evidence>
<dbReference type="SMART" id="SM00608">
    <property type="entry name" value="ACR"/>
    <property type="match status" value="1"/>
</dbReference>
<dbReference type="Gene3D" id="3.40.390.10">
    <property type="entry name" value="Collagenase (Catalytic Domain)"/>
    <property type="match status" value="1"/>
</dbReference>
<dbReference type="InterPro" id="IPR006586">
    <property type="entry name" value="ADAM_Cys-rich"/>
</dbReference>
<dbReference type="EMBL" id="AAQR03189859">
    <property type="status" value="NOT_ANNOTATED_CDS"/>
    <property type="molecule type" value="Genomic_DNA"/>
</dbReference>
<dbReference type="PANTHER" id="PTHR11905">
    <property type="entry name" value="ADAM A DISINTEGRIN AND METALLOPROTEASE DOMAIN"/>
    <property type="match status" value="1"/>
</dbReference>
<reference evidence="14" key="1">
    <citation type="submission" date="2011-03" db="EMBL/GenBank/DDBJ databases">
        <title>Version 3 of the genome sequence of Otolemur garnettii (Bushbaby).</title>
        <authorList>
            <consortium name="The Broad Institute Genome Sequencing Platform"/>
            <person name="Di Palma F."/>
            <person name="Johnson J."/>
            <person name="Lander E.S."/>
            <person name="Lindblad-Toh K."/>
            <person name="Jaffe D.B."/>
            <person name="Gnerre S."/>
            <person name="MacCallum I."/>
            <person name="Przybylski D."/>
            <person name="Ribeiro F.J."/>
            <person name="Burton J.N."/>
            <person name="Walker B.J."/>
            <person name="Sharpe T."/>
            <person name="Hall G."/>
        </authorList>
    </citation>
    <scope>NUCLEOTIDE SEQUENCE [LARGE SCALE GENOMIC DNA]</scope>
</reference>
<dbReference type="AlphaFoldDB" id="H0XSP2"/>
<feature type="domain" description="EGF-like" evidence="10">
    <location>
        <begin position="471"/>
        <end position="504"/>
    </location>
</feature>
<keyword evidence="4 9" id="KW-0472">Membrane</keyword>
<dbReference type="FunFam" id="4.10.70.10:FF:000001">
    <property type="entry name" value="Disintegrin and metalloproteinase domain-containing protein 22"/>
    <property type="match status" value="1"/>
</dbReference>
<dbReference type="PROSITE" id="PS01186">
    <property type="entry name" value="EGF_2"/>
    <property type="match status" value="1"/>
</dbReference>
<keyword evidence="3 9" id="KW-1133">Transmembrane helix</keyword>
<evidence type="ECO:0000256" key="4">
    <source>
        <dbReference type="ARBA" id="ARBA00023136"/>
    </source>
</evidence>
<evidence type="ECO:0000313" key="14">
    <source>
        <dbReference type="Proteomes" id="UP000005225"/>
    </source>
</evidence>
<dbReference type="GO" id="GO:0006508">
    <property type="term" value="P:proteolysis"/>
    <property type="evidence" value="ECO:0007669"/>
    <property type="project" value="InterPro"/>
</dbReference>
<reference evidence="13" key="2">
    <citation type="submission" date="2025-08" db="UniProtKB">
        <authorList>
            <consortium name="Ensembl"/>
        </authorList>
    </citation>
    <scope>IDENTIFICATION</scope>
</reference>
<dbReference type="InterPro" id="IPR000742">
    <property type="entry name" value="EGF"/>
</dbReference>
<keyword evidence="2 9" id="KW-0812">Transmembrane</keyword>
<dbReference type="Pfam" id="PF01421">
    <property type="entry name" value="Reprolysin"/>
    <property type="match status" value="1"/>
</dbReference>
<feature type="transmembrane region" description="Helical" evidence="9">
    <location>
        <begin position="529"/>
        <end position="553"/>
    </location>
</feature>
<dbReference type="InterPro" id="IPR024079">
    <property type="entry name" value="MetalloPept_cat_dom_sf"/>
</dbReference>
<sequence length="573" mass="63714">ERDAVGPMYSLGHREDADALLPAAHTASTTRLSHYTFPIHAGRVYGHVQCSNLMYQVFNNMTLVVQFLVNMFSMVDSYFSNIHVGYTMFLLSIYNERDPVNLNDYRVPGGSAFNYYRRTFYNRYRLASSTVLNRDIPHEGTFEPIQYGLCNGSNLLFVAYMNRHYVFLSTIAANEIMRNYGMQYDVDDCTCFRRATCIMDRLPLITDRFSNCSIGHLANIGFSPDVGRCIFTAFGEPMNKSLTHVRCGNNVVDEGEQCDCGSLKQCSVSDCCTTNCHFTKGSVCDKGSCCTNCTFSALGTLCRPVKNICDLPEYCTSTSQNCPDDFYLQDGTPCSQVSHCYLGNCTDRNIHCKEIFGPDAMDASNDCYNVNLEKTRFGHCSRAADLVFYEPCTLANKMCGRLQCINVTRLPPLQEHVSFHQSVSGMGTLCFGLDEHRAMGATDVGRVRPGTLCAPGTICINSRCSGAVEDLNYDCTPEKCHHRGVCNNNRNCHCHLGWDPPVCLNRGSGGSVDSGSPPKKMRKMRETSLSLLYVRVVCGRIYAFLAAVLFGVATNYRSIPTTAVKSQTAPEPF</sequence>
<dbReference type="InParanoid" id="H0XSP2"/>
<dbReference type="PROSITE" id="PS50215">
    <property type="entry name" value="ADAM_MEPRO"/>
    <property type="match status" value="1"/>
</dbReference>
<dbReference type="PROSITE" id="PS50214">
    <property type="entry name" value="DISINTEGRIN_2"/>
    <property type="match status" value="1"/>
</dbReference>
<evidence type="ECO:0000256" key="1">
    <source>
        <dbReference type="ARBA" id="ARBA00004167"/>
    </source>
</evidence>
<evidence type="ECO:0000256" key="5">
    <source>
        <dbReference type="ARBA" id="ARBA00023157"/>
    </source>
</evidence>
<evidence type="ECO:0000259" key="12">
    <source>
        <dbReference type="PROSITE" id="PS50215"/>
    </source>
</evidence>
<dbReference type="GO" id="GO:0004222">
    <property type="term" value="F:metalloendopeptidase activity"/>
    <property type="evidence" value="ECO:0007669"/>
    <property type="project" value="InterPro"/>
</dbReference>
<evidence type="ECO:0000259" key="11">
    <source>
        <dbReference type="PROSITE" id="PS50214"/>
    </source>
</evidence>
<evidence type="ECO:0000256" key="7">
    <source>
        <dbReference type="PROSITE-ProRule" id="PRU00076"/>
    </source>
</evidence>
<dbReference type="PANTHER" id="PTHR11905:SF140">
    <property type="entry name" value="A DISINTEGRIN AND METALLOPEPTIDASE DOMAIN 6-RELATED"/>
    <property type="match status" value="1"/>
</dbReference>
<protein>
    <submittedName>
        <fullName evidence="13">Uncharacterized protein</fullName>
    </submittedName>
</protein>
<feature type="domain" description="Peptidase M12B" evidence="12">
    <location>
        <begin position="42"/>
        <end position="220"/>
    </location>
</feature>
<dbReference type="eggNOG" id="KOG3607">
    <property type="taxonomic scope" value="Eukaryota"/>
</dbReference>
<evidence type="ECO:0000256" key="9">
    <source>
        <dbReference type="SAM" id="Phobius"/>
    </source>
</evidence>
<name>H0XSP2_OTOGA</name>
<feature type="disulfide bond" evidence="7">
    <location>
        <begin position="494"/>
        <end position="503"/>
    </location>
</feature>
<feature type="active site" evidence="8">
    <location>
        <position position="175"/>
    </location>
</feature>
<dbReference type="GO" id="GO:0008584">
    <property type="term" value="P:male gonad development"/>
    <property type="evidence" value="ECO:0007669"/>
    <property type="project" value="TreeGrafter"/>
</dbReference>
<dbReference type="SUPFAM" id="SSF55486">
    <property type="entry name" value="Metalloproteases ('zincins'), catalytic domain"/>
    <property type="match status" value="1"/>
</dbReference>
<dbReference type="GO" id="GO:0009897">
    <property type="term" value="C:external side of plasma membrane"/>
    <property type="evidence" value="ECO:0007669"/>
    <property type="project" value="TreeGrafter"/>
</dbReference>
<evidence type="ECO:0000256" key="3">
    <source>
        <dbReference type="ARBA" id="ARBA00022989"/>
    </source>
</evidence>
<dbReference type="InterPro" id="IPR001590">
    <property type="entry name" value="Peptidase_M12B"/>
</dbReference>
<evidence type="ECO:0000256" key="2">
    <source>
        <dbReference type="ARBA" id="ARBA00022692"/>
    </source>
</evidence>
<keyword evidence="14" id="KW-1185">Reference proteome</keyword>
<reference evidence="13" key="3">
    <citation type="submission" date="2025-09" db="UniProtKB">
        <authorList>
            <consortium name="Ensembl"/>
        </authorList>
    </citation>
    <scope>IDENTIFICATION</scope>
</reference>
<dbReference type="Proteomes" id="UP000005225">
    <property type="component" value="Unassembled WGS sequence"/>
</dbReference>
<dbReference type="PROSITE" id="PS50026">
    <property type="entry name" value="EGF_3"/>
    <property type="match status" value="1"/>
</dbReference>
<dbReference type="InterPro" id="IPR001762">
    <property type="entry name" value="Disintegrin_dom"/>
</dbReference>
<feature type="domain" description="Disintegrin" evidence="11">
    <location>
        <begin position="244"/>
        <end position="330"/>
    </location>
</feature>
<dbReference type="Pfam" id="PF00200">
    <property type="entry name" value="Disintegrin"/>
    <property type="match status" value="1"/>
</dbReference>
<dbReference type="InterPro" id="IPR018358">
    <property type="entry name" value="Disintegrin_CS"/>
</dbReference>